<feature type="compositionally biased region" description="Polar residues" evidence="1">
    <location>
        <begin position="148"/>
        <end position="169"/>
    </location>
</feature>
<feature type="compositionally biased region" description="Basic and acidic residues" evidence="1">
    <location>
        <begin position="64"/>
        <end position="74"/>
    </location>
</feature>
<reference evidence="2 3" key="1">
    <citation type="submission" date="2024-04" db="EMBL/GenBank/DDBJ databases">
        <authorList>
            <person name="Rising A."/>
            <person name="Reimegard J."/>
            <person name="Sonavane S."/>
            <person name="Akerstrom W."/>
            <person name="Nylinder S."/>
            <person name="Hedman E."/>
            <person name="Kallberg Y."/>
        </authorList>
    </citation>
    <scope>NUCLEOTIDE SEQUENCE [LARGE SCALE GENOMIC DNA]</scope>
</reference>
<comment type="caution">
    <text evidence="2">The sequence shown here is derived from an EMBL/GenBank/DDBJ whole genome shotgun (WGS) entry which is preliminary data.</text>
</comment>
<sequence>MPRRSKSKSKKGVHTIPQEDRRVIRNREQARKADLKRLKIASRRFKKEQRLRRQTVLSPQNDNTENRESLQHETSDEESDSEEDNHLPHFSCDEFRSSHILGQQNDTIKESKKINLPSSSRNKLSTSRTIGQQMDQKNDSEKGGKNIDLSSSSWNKPSASRITGQQVDQKSNSSKGNKNIKSPLSSSNKSNASRTPGQQADQKNASTKKCKKTGNDRKGKSLVKPKSLDLKIPKDITESQRLSSNFTETGQDYARNYSDGRNLHGSDQTKMPEEEKNKEIVGKEALKPIKSKDFASNTLNIVPTKINGKTTKGLTKKKSILQKKLKASETEIKSLDEQEKKLLPSAEEQKIIAVSGDIKVRSANESVKIGSKKWLMYSCYIPDKKMVHIGDKNIKISIHVNHGSQIVCNSRSRKETDLFQNENSISNTVESHVIAKPDGNIKTVNTEKYDETTSDTKCDSSSVSKFPSSNFQTVDDQAIYNYDTDTSIDSEYYDETATDTKGNLSSINNFSKENDSPGVNSRQEKLQEACDVYLEENKTILEKFERRVENYLKGKSISTPKI</sequence>
<feature type="compositionally biased region" description="Polar residues" evidence="1">
    <location>
        <begin position="194"/>
        <end position="205"/>
    </location>
</feature>
<dbReference type="Proteomes" id="UP001497382">
    <property type="component" value="Unassembled WGS sequence"/>
</dbReference>
<accession>A0AAV2BLU6</accession>
<evidence type="ECO:0000313" key="3">
    <source>
        <dbReference type="Proteomes" id="UP001497382"/>
    </source>
</evidence>
<evidence type="ECO:0000313" key="2">
    <source>
        <dbReference type="EMBL" id="CAL1297218.1"/>
    </source>
</evidence>
<gene>
    <name evidence="2" type="ORF">LARSCL_LOCUS20182</name>
</gene>
<feature type="region of interest" description="Disordered" evidence="1">
    <location>
        <begin position="1"/>
        <end position="236"/>
    </location>
</feature>
<keyword evidence="3" id="KW-1185">Reference proteome</keyword>
<feature type="compositionally biased region" description="Basic and acidic residues" evidence="1">
    <location>
        <begin position="84"/>
        <end position="97"/>
    </location>
</feature>
<feature type="compositionally biased region" description="Basic residues" evidence="1">
    <location>
        <begin position="38"/>
        <end position="53"/>
    </location>
</feature>
<feature type="compositionally biased region" description="Polar residues" evidence="1">
    <location>
        <begin position="116"/>
        <end position="135"/>
    </location>
</feature>
<name>A0AAV2BLU6_9ARAC</name>
<dbReference type="AlphaFoldDB" id="A0AAV2BLU6"/>
<feature type="compositionally biased region" description="Polar residues" evidence="1">
    <location>
        <begin position="499"/>
        <end position="521"/>
    </location>
</feature>
<feature type="compositionally biased region" description="Basic residues" evidence="1">
    <location>
        <begin position="1"/>
        <end position="13"/>
    </location>
</feature>
<dbReference type="EMBL" id="CAXIEN010000417">
    <property type="protein sequence ID" value="CAL1297218.1"/>
    <property type="molecule type" value="Genomic_DNA"/>
</dbReference>
<proteinExistence type="predicted"/>
<feature type="region of interest" description="Disordered" evidence="1">
    <location>
        <begin position="498"/>
        <end position="523"/>
    </location>
</feature>
<evidence type="ECO:0000256" key="1">
    <source>
        <dbReference type="SAM" id="MobiDB-lite"/>
    </source>
</evidence>
<organism evidence="2 3">
    <name type="scientific">Larinioides sclopetarius</name>
    <dbReference type="NCBI Taxonomy" id="280406"/>
    <lineage>
        <taxon>Eukaryota</taxon>
        <taxon>Metazoa</taxon>
        <taxon>Ecdysozoa</taxon>
        <taxon>Arthropoda</taxon>
        <taxon>Chelicerata</taxon>
        <taxon>Arachnida</taxon>
        <taxon>Araneae</taxon>
        <taxon>Araneomorphae</taxon>
        <taxon>Entelegynae</taxon>
        <taxon>Araneoidea</taxon>
        <taxon>Araneidae</taxon>
        <taxon>Larinioides</taxon>
    </lineage>
</organism>
<feature type="compositionally biased region" description="Basic and acidic residues" evidence="1">
    <location>
        <begin position="226"/>
        <end position="236"/>
    </location>
</feature>
<protein>
    <submittedName>
        <fullName evidence="2">Uncharacterized protein</fullName>
    </submittedName>
</protein>
<feature type="compositionally biased region" description="Basic and acidic residues" evidence="1">
    <location>
        <begin position="136"/>
        <end position="145"/>
    </location>
</feature>
<feature type="compositionally biased region" description="Low complexity" evidence="1">
    <location>
        <begin position="170"/>
        <end position="193"/>
    </location>
</feature>
<feature type="compositionally biased region" description="Basic and acidic residues" evidence="1">
    <location>
        <begin position="17"/>
        <end position="37"/>
    </location>
</feature>
<feature type="region of interest" description="Disordered" evidence="1">
    <location>
        <begin position="251"/>
        <end position="277"/>
    </location>
</feature>